<dbReference type="PIRSF" id="PIRSF000429">
    <property type="entry name" value="Ac-CoA_Ac_transf"/>
    <property type="match status" value="1"/>
</dbReference>
<dbReference type="AlphaFoldDB" id="A0A239JJ41"/>
<feature type="domain" description="Thiolase C-terminal" evidence="9">
    <location>
        <begin position="269"/>
        <end position="388"/>
    </location>
</feature>
<evidence type="ECO:0000313" key="11">
    <source>
        <dbReference type="Proteomes" id="UP000198432"/>
    </source>
</evidence>
<evidence type="ECO:0000256" key="4">
    <source>
        <dbReference type="ARBA" id="ARBA00023315"/>
    </source>
</evidence>
<dbReference type="PANTHER" id="PTHR43853">
    <property type="entry name" value="3-KETOACYL-COA THIOLASE, PEROXISOMAL"/>
    <property type="match status" value="1"/>
</dbReference>
<dbReference type="InterPro" id="IPR020615">
    <property type="entry name" value="Thiolase_acyl_enz_int_AS"/>
</dbReference>
<feature type="active site" description="Acyl-thioester intermediate" evidence="6">
    <location>
        <position position="90"/>
    </location>
</feature>
<evidence type="ECO:0000256" key="1">
    <source>
        <dbReference type="ARBA" id="ARBA00005189"/>
    </source>
</evidence>
<dbReference type="Pfam" id="PF02803">
    <property type="entry name" value="Thiolase_C"/>
    <property type="match status" value="1"/>
</dbReference>
<organism evidence="10 11">
    <name type="scientific">Pontibacter ummariensis</name>
    <dbReference type="NCBI Taxonomy" id="1610492"/>
    <lineage>
        <taxon>Bacteria</taxon>
        <taxon>Pseudomonadati</taxon>
        <taxon>Bacteroidota</taxon>
        <taxon>Cytophagia</taxon>
        <taxon>Cytophagales</taxon>
        <taxon>Hymenobacteraceae</taxon>
        <taxon>Pontibacter</taxon>
    </lineage>
</organism>
<evidence type="ECO:0000256" key="5">
    <source>
        <dbReference type="ARBA" id="ARBA00024073"/>
    </source>
</evidence>
<dbReference type="PROSITE" id="PS00099">
    <property type="entry name" value="THIOLASE_3"/>
    <property type="match status" value="1"/>
</dbReference>
<dbReference type="OrthoDB" id="9764892at2"/>
<dbReference type="FunFam" id="3.40.47.10:FF:000010">
    <property type="entry name" value="Acetyl-CoA acetyltransferase (Thiolase)"/>
    <property type="match status" value="1"/>
</dbReference>
<feature type="active site" description="Proton acceptor" evidence="6">
    <location>
        <position position="377"/>
    </location>
</feature>
<comment type="pathway">
    <text evidence="1">Lipid metabolism.</text>
</comment>
<dbReference type="RefSeq" id="WP_089320928.1">
    <property type="nucleotide sequence ID" value="NZ_FZOQ01000022.1"/>
</dbReference>
<dbReference type="EMBL" id="FZOQ01000022">
    <property type="protein sequence ID" value="SNT05845.1"/>
    <property type="molecule type" value="Genomic_DNA"/>
</dbReference>
<dbReference type="InterPro" id="IPR020617">
    <property type="entry name" value="Thiolase_C"/>
</dbReference>
<dbReference type="InterPro" id="IPR050215">
    <property type="entry name" value="Thiolase-like_sf_Thiolase"/>
</dbReference>
<dbReference type="PANTHER" id="PTHR43853:SF21">
    <property type="entry name" value="STEROID 3-KETOACYL-COA THIOLASE"/>
    <property type="match status" value="1"/>
</dbReference>
<dbReference type="PROSITE" id="PS00737">
    <property type="entry name" value="THIOLASE_2"/>
    <property type="match status" value="1"/>
</dbReference>
<proteinExistence type="inferred from homology"/>
<dbReference type="GO" id="GO:0006635">
    <property type="term" value="P:fatty acid beta-oxidation"/>
    <property type="evidence" value="ECO:0007669"/>
    <property type="project" value="TreeGrafter"/>
</dbReference>
<name>A0A239JJ41_9BACT</name>
<dbReference type="SUPFAM" id="SSF53901">
    <property type="entry name" value="Thiolase-like"/>
    <property type="match status" value="2"/>
</dbReference>
<dbReference type="InterPro" id="IPR002155">
    <property type="entry name" value="Thiolase"/>
</dbReference>
<dbReference type="EC" id="2.3.1.16" evidence="5"/>
<evidence type="ECO:0000256" key="3">
    <source>
        <dbReference type="ARBA" id="ARBA00022679"/>
    </source>
</evidence>
<reference evidence="11" key="1">
    <citation type="submission" date="2017-06" db="EMBL/GenBank/DDBJ databases">
        <authorList>
            <person name="Varghese N."/>
            <person name="Submissions S."/>
        </authorList>
    </citation>
    <scope>NUCLEOTIDE SEQUENCE [LARGE SCALE GENOMIC DNA]</scope>
    <source>
        <strain evidence="11">NKM1</strain>
    </source>
</reference>
<evidence type="ECO:0000256" key="7">
    <source>
        <dbReference type="RuleBase" id="RU003557"/>
    </source>
</evidence>
<dbReference type="Gene3D" id="3.40.47.10">
    <property type="match status" value="1"/>
</dbReference>
<dbReference type="Proteomes" id="UP000198432">
    <property type="component" value="Unassembled WGS sequence"/>
</dbReference>
<dbReference type="NCBIfam" id="TIGR01930">
    <property type="entry name" value="AcCoA-C-Actrans"/>
    <property type="match status" value="1"/>
</dbReference>
<feature type="domain" description="Thiolase N-terminal" evidence="8">
    <location>
        <begin position="5"/>
        <end position="260"/>
    </location>
</feature>
<dbReference type="InterPro" id="IPR020610">
    <property type="entry name" value="Thiolase_AS"/>
</dbReference>
<evidence type="ECO:0000259" key="8">
    <source>
        <dbReference type="Pfam" id="PF00108"/>
    </source>
</evidence>
<accession>A0A239JJ41</accession>
<feature type="active site" description="Proton acceptor" evidence="6">
    <location>
        <position position="347"/>
    </location>
</feature>
<dbReference type="InterPro" id="IPR016039">
    <property type="entry name" value="Thiolase-like"/>
</dbReference>
<dbReference type="InterPro" id="IPR020616">
    <property type="entry name" value="Thiolase_N"/>
</dbReference>
<dbReference type="GO" id="GO:0005737">
    <property type="term" value="C:cytoplasm"/>
    <property type="evidence" value="ECO:0007669"/>
    <property type="project" value="UniProtKB-ARBA"/>
</dbReference>
<gene>
    <name evidence="10" type="ORF">SAMN06296052_12231</name>
</gene>
<evidence type="ECO:0000256" key="2">
    <source>
        <dbReference type="ARBA" id="ARBA00010982"/>
    </source>
</evidence>
<dbReference type="CDD" id="cd00751">
    <property type="entry name" value="thiolase"/>
    <property type="match status" value="1"/>
</dbReference>
<keyword evidence="3 7" id="KW-0808">Transferase</keyword>
<dbReference type="PROSITE" id="PS00098">
    <property type="entry name" value="THIOLASE_1"/>
    <property type="match status" value="1"/>
</dbReference>
<dbReference type="InterPro" id="IPR020613">
    <property type="entry name" value="Thiolase_CS"/>
</dbReference>
<keyword evidence="4 7" id="KW-0012">Acyltransferase</keyword>
<sequence>MNNAYIVAGFRSAVGKAPRGVFRFTRPDDLAADVIKHLLSTVPALDPERVDDLIVGNAVPEAEQGLQIGRMISLLALPMSVSGMTVNRYCGSGLETIALAANRISAGMADCIIAGGAESMSMVPTAGWKTAPNYHIAKNNPDWYLSMGLTAEAVANDYNVSREDQDEFALKSHQKALNAIEQGYFKEQIVPITVEETYLDENGKKKTRTYVVDTDEGPRPDTSLEKLAKLKPVFAAGGSVTAGNSSQTSDGAAFVLVMSERMVKELNLEPIARLVSYATGGVDPRIMGMGPIAAVPKALKMAGMTLNDIDLIEMNEAFAAQSLAVMRHLDFDPDKLNVSGGAIALGHPLGCTGTKLSVQQFHELRRLGKKYGLVTACVGGGQGVAGVYELLR</sequence>
<keyword evidence="11" id="KW-1185">Reference proteome</keyword>
<protein>
    <recommendedName>
        <fullName evidence="5">acetyl-CoA C-acyltransferase</fullName>
        <ecNumber evidence="5">2.3.1.16</ecNumber>
    </recommendedName>
</protein>
<dbReference type="Pfam" id="PF00108">
    <property type="entry name" value="Thiolase_N"/>
    <property type="match status" value="1"/>
</dbReference>
<evidence type="ECO:0000256" key="6">
    <source>
        <dbReference type="PIRSR" id="PIRSR000429-1"/>
    </source>
</evidence>
<dbReference type="GO" id="GO:0010124">
    <property type="term" value="P:phenylacetate catabolic process"/>
    <property type="evidence" value="ECO:0007669"/>
    <property type="project" value="TreeGrafter"/>
</dbReference>
<dbReference type="GO" id="GO:0003988">
    <property type="term" value="F:acetyl-CoA C-acyltransferase activity"/>
    <property type="evidence" value="ECO:0007669"/>
    <property type="project" value="UniProtKB-EC"/>
</dbReference>
<comment type="similarity">
    <text evidence="2 7">Belongs to the thiolase-like superfamily. Thiolase family.</text>
</comment>
<evidence type="ECO:0000313" key="10">
    <source>
        <dbReference type="EMBL" id="SNT05845.1"/>
    </source>
</evidence>
<evidence type="ECO:0000259" key="9">
    <source>
        <dbReference type="Pfam" id="PF02803"/>
    </source>
</evidence>